<dbReference type="SMART" id="SM00826">
    <property type="entry name" value="PKS_DH"/>
    <property type="match status" value="1"/>
</dbReference>
<dbReference type="SMART" id="SM00823">
    <property type="entry name" value="PKS_PP"/>
    <property type="match status" value="2"/>
</dbReference>
<dbReference type="PANTHER" id="PTHR43775:SF51">
    <property type="entry name" value="INACTIVE PHENOLPHTHIOCEROL SYNTHESIS POLYKETIDE SYNTHASE TYPE I PKS1-RELATED"/>
    <property type="match status" value="1"/>
</dbReference>
<dbReference type="InterPro" id="IPR016036">
    <property type="entry name" value="Malonyl_transacylase_ACP-bd"/>
</dbReference>
<keyword evidence="4" id="KW-0808">Transferase</keyword>
<dbReference type="InterPro" id="IPR020806">
    <property type="entry name" value="PKS_PP-bd"/>
</dbReference>
<dbReference type="InterPro" id="IPR016039">
    <property type="entry name" value="Thiolase-like"/>
</dbReference>
<dbReference type="InterPro" id="IPR014043">
    <property type="entry name" value="Acyl_transferase_dom"/>
</dbReference>
<dbReference type="Gene3D" id="3.40.50.720">
    <property type="entry name" value="NAD(P)-binding Rossmann-like Domain"/>
    <property type="match status" value="2"/>
</dbReference>
<dbReference type="GO" id="GO:0033068">
    <property type="term" value="P:macrolide biosynthetic process"/>
    <property type="evidence" value="ECO:0007669"/>
    <property type="project" value="UniProtKB-ARBA"/>
</dbReference>
<dbReference type="SUPFAM" id="SSF55048">
    <property type="entry name" value="Probable ACP-binding domain of malonyl-CoA ACP transacylase"/>
    <property type="match status" value="1"/>
</dbReference>
<evidence type="ECO:0000313" key="12">
    <source>
        <dbReference type="EMBL" id="GDY60081.1"/>
    </source>
</evidence>
<dbReference type="InterPro" id="IPR016035">
    <property type="entry name" value="Acyl_Trfase/lysoPLipase"/>
</dbReference>
<dbReference type="Gene3D" id="3.40.366.10">
    <property type="entry name" value="Malonyl-Coenzyme A Acyl Carrier Protein, domain 2"/>
    <property type="match status" value="1"/>
</dbReference>
<evidence type="ECO:0000256" key="7">
    <source>
        <dbReference type="ARBA" id="ARBA00023315"/>
    </source>
</evidence>
<feature type="region of interest" description="N-terminal hotdog fold" evidence="8">
    <location>
        <begin position="1440"/>
        <end position="1562"/>
    </location>
</feature>
<evidence type="ECO:0008006" key="14">
    <source>
        <dbReference type="Google" id="ProtNLM"/>
    </source>
</evidence>
<dbReference type="CDD" id="cd08956">
    <property type="entry name" value="KR_3_FAS_SDR_x"/>
    <property type="match status" value="1"/>
</dbReference>
<comment type="caution">
    <text evidence="12">The sequence shown here is derived from an EMBL/GenBank/DDBJ whole genome shotgun (WGS) entry which is preliminary data.</text>
</comment>
<protein>
    <recommendedName>
        <fullName evidence="14">Carrier domain-containing protein</fullName>
    </recommendedName>
</protein>
<feature type="domain" description="Carrier" evidence="9">
    <location>
        <begin position="472"/>
        <end position="547"/>
    </location>
</feature>
<dbReference type="InterPro" id="IPR055123">
    <property type="entry name" value="SpnB-like_Rossmann"/>
</dbReference>
<dbReference type="SUPFAM" id="SSF53474">
    <property type="entry name" value="alpha/beta-Hydrolases"/>
    <property type="match status" value="1"/>
</dbReference>
<dbReference type="InterPro" id="IPR057326">
    <property type="entry name" value="KR_dom"/>
</dbReference>
<dbReference type="GO" id="GO:0004315">
    <property type="term" value="F:3-oxoacyl-[acyl-carrier-protein] synthase activity"/>
    <property type="evidence" value="ECO:0007669"/>
    <property type="project" value="InterPro"/>
</dbReference>
<dbReference type="SMART" id="SM00825">
    <property type="entry name" value="PKS_KS"/>
    <property type="match status" value="1"/>
</dbReference>
<dbReference type="CDD" id="cd08952">
    <property type="entry name" value="KR_1_SDR_x"/>
    <property type="match status" value="1"/>
</dbReference>
<dbReference type="Gene3D" id="1.10.1200.10">
    <property type="entry name" value="ACP-like"/>
    <property type="match status" value="2"/>
</dbReference>
<dbReference type="PROSITE" id="PS52019">
    <property type="entry name" value="PKS_MFAS_DH"/>
    <property type="match status" value="1"/>
</dbReference>
<dbReference type="PROSITE" id="PS00012">
    <property type="entry name" value="PHOSPHOPANTETHEINE"/>
    <property type="match status" value="2"/>
</dbReference>
<dbReference type="SMART" id="SM01294">
    <property type="entry name" value="PKS_PP_betabranch"/>
    <property type="match status" value="2"/>
</dbReference>
<dbReference type="Pfam" id="PF16197">
    <property type="entry name" value="KAsynt_C_assoc"/>
    <property type="match status" value="1"/>
</dbReference>
<dbReference type="Pfam" id="PF08659">
    <property type="entry name" value="KR"/>
    <property type="match status" value="2"/>
</dbReference>
<dbReference type="GO" id="GO:0031177">
    <property type="term" value="F:phosphopantetheine binding"/>
    <property type="evidence" value="ECO:0007669"/>
    <property type="project" value="InterPro"/>
</dbReference>
<dbReference type="InterPro" id="IPR020841">
    <property type="entry name" value="PKS_Beta-ketoAc_synthase_dom"/>
</dbReference>
<evidence type="ECO:0000256" key="3">
    <source>
        <dbReference type="ARBA" id="ARBA00022553"/>
    </source>
</evidence>
<keyword evidence="6" id="KW-0511">Multifunctional enzyme</keyword>
<dbReference type="InterPro" id="IPR049551">
    <property type="entry name" value="PKS_DH_C"/>
</dbReference>
<dbReference type="PROSITE" id="PS00606">
    <property type="entry name" value="KS3_1"/>
    <property type="match status" value="1"/>
</dbReference>
<keyword evidence="13" id="KW-1185">Reference proteome</keyword>
<organism evidence="12 13">
    <name type="scientific">Streptomyces violaceusniger</name>
    <dbReference type="NCBI Taxonomy" id="68280"/>
    <lineage>
        <taxon>Bacteria</taxon>
        <taxon>Bacillati</taxon>
        <taxon>Actinomycetota</taxon>
        <taxon>Actinomycetes</taxon>
        <taxon>Kitasatosporales</taxon>
        <taxon>Streptomycetaceae</taxon>
        <taxon>Streptomyces</taxon>
        <taxon>Streptomyces violaceusniger group</taxon>
    </lineage>
</organism>
<dbReference type="Gene3D" id="3.40.50.1820">
    <property type="entry name" value="alpha/beta hydrolase"/>
    <property type="match status" value="1"/>
</dbReference>
<dbReference type="InterPro" id="IPR032821">
    <property type="entry name" value="PKS_assoc"/>
</dbReference>
<feature type="active site" description="Proton acceptor; for dehydratase activity" evidence="8">
    <location>
        <position position="1472"/>
    </location>
</feature>
<accession>A0A4D4LEM7</accession>
<feature type="domain" description="Carrier" evidence="9">
    <location>
        <begin position="2158"/>
        <end position="2233"/>
    </location>
</feature>
<dbReference type="Pfam" id="PF21089">
    <property type="entry name" value="PKS_DH_N"/>
    <property type="match status" value="1"/>
</dbReference>
<dbReference type="OrthoDB" id="9778690at2"/>
<dbReference type="InterPro" id="IPR050091">
    <property type="entry name" value="PKS_NRPS_Biosynth_Enz"/>
</dbReference>
<dbReference type="InterPro" id="IPR018201">
    <property type="entry name" value="Ketoacyl_synth_AS"/>
</dbReference>
<dbReference type="InterPro" id="IPR006162">
    <property type="entry name" value="Ppantetheine_attach_site"/>
</dbReference>
<dbReference type="InterPro" id="IPR029058">
    <property type="entry name" value="AB_hydrolase_fold"/>
</dbReference>
<reference evidence="12 13" key="1">
    <citation type="journal article" date="2020" name="Int. J. Syst. Evol. Microbiol.">
        <title>Reclassification of Streptomyces castelarensis and Streptomyces sporoclivatus as later heterotypic synonyms of Streptomyces antimycoticus.</title>
        <authorList>
            <person name="Komaki H."/>
            <person name="Tamura T."/>
        </authorList>
    </citation>
    <scope>NUCLEOTIDE SEQUENCE [LARGE SCALE GENOMIC DNA]</scope>
    <source>
        <strain evidence="12 13">NBRC 13459</strain>
    </source>
</reference>
<dbReference type="Pfam" id="PF00109">
    <property type="entry name" value="ketoacyl-synt"/>
    <property type="match status" value="1"/>
</dbReference>
<dbReference type="InterPro" id="IPR001031">
    <property type="entry name" value="Thioesterase"/>
</dbReference>
<dbReference type="FunFam" id="1.10.1200.10:FF:000007">
    <property type="entry name" value="Probable polyketide synthase pks17"/>
    <property type="match status" value="2"/>
</dbReference>
<dbReference type="GO" id="GO:0006633">
    <property type="term" value="P:fatty acid biosynthetic process"/>
    <property type="evidence" value="ECO:0007669"/>
    <property type="project" value="InterPro"/>
</dbReference>
<dbReference type="Pfam" id="PF00975">
    <property type="entry name" value="Thioesterase"/>
    <property type="match status" value="1"/>
</dbReference>
<dbReference type="InterPro" id="IPR013968">
    <property type="entry name" value="PKS_KR"/>
</dbReference>
<dbReference type="Pfam" id="PF14765">
    <property type="entry name" value="PS-DH"/>
    <property type="match status" value="1"/>
</dbReference>
<sequence>MEWVSLKGARPSGLSGSWLVMHAPDAAEWAGQVAGMLADQGARPLPVTVSSDRAAVAEAMRDALSEGDVAGVVFLPCGAPVKELLTVVQGFADSGASQRLWVMTRGAAGPEGPGDLDAAAAWGLGRVAALEYPGSWGGLIDLPLSEPDEDIGRRCCAVLAGWDGEDQVAVRASGVYGRRLVPAPTTRSGRTWAPSGTVLVTGGTGGLGGHVARWLAEQDVEHIVLTSRRGAQAPGAAELVEDLRTGGQVRVTVLGVDVADRDELAAALAEVGRIDAVVHAAGVGELTPIAETGPEAVERALAAKVTGTLNLHRLLMQDADRPLDAFVLFASGAGVWGGGGQGLYAAANAFLDAYAARQRAAGHAVTSVSWGVWAGAGMAGSEESRAMQRRGVRPMNPQRALWALVEAVGQGETCVTVTDMDWPRFAAAFTSVRPSPLLAEIPHARVDAYAVPVADSGLAARLRAMPEVQRRQTLEDLVLAHAAAVLGHDTAEGLGSGQAFRELGFDSVTAVELRNRLTELTGSSLPATLVFDYPTAAALTEFLLADLLGIEAGAAAPASAAMADEPVAIVGMGCRFPGDAGSPDDFWRMLAAGEDAVVAFPKDRGWEDEQNGYARVGGFVAEATDFDAGFFGISPREAIGMDPQQRLVLETAWEALERAGIDPVGLRGSDTGVYVGVGGSEYGSALAADSDDADGHLLTGSAASVASGRVSYALGLEGPAVSIDTACSSSLVAVHLAAQALRSGECSLALAGGVTVLSTPGVFAEFSRQGGLAADGRCKPFADAADGTGWGEGAGVLVLERLSDARRHGHQVLAVLRGSAVNQDGASNGLTAPNGPSQQRVIRAALASAQLSPAEVDVVEAHGTGTKLGDPIEAQALLATYGQDRPRDRPLWLGSVKSNIGHTQAAAGVAGIIKMVLAMRHGALPRTLHVDAPSSHVDWSAGAVRLLTEPVPWQPNGRPRRAGVSAFGISGTNAHVILEEPESEPELVSATAPEALGGLVPWPVSARSAQALREQAARLSHWAADRPETDPVLVGRALVTTRPVFEHRAVVLGKDRRALAEGVQALATGRADAGVVSGSPGSGRLAVVFSGQGSQRLGMGSQLSAAFPVFADAFDEVCAELDRHLPRPIRDVINNDSDLLDETVFTQAGLFAVQVALYRLTSSWGVSPEWVAGHSIGELSAAHVAGVWSLADAAAVVAARGRLMQELPTGGAMAALSAGEAEALELIGEHATVGLAAVNGPESTVISGDEDVVEQLAERWRQQGGRARRLRVSHAFHSPLMEPMLDPFRRVLERVAWNEPQIPVVSGTSDADVTDPASWVRHVRDTVRYHEAVQRLRESGADLFLEAGPAGTLTSMATVDSGVWLPALRTTERDEPETLLTALAGIHAHGSTVDWTALLGTHSSRPVSLPTYAFQRRRFWPSTTRRAGDVRELGQDEPGHPLLGAVVALAGGDESVLTGRLSLSAYPWLADHAVLGSVLLPGTAFVDLAVHAGDRTGVPLLEDLTLLAPLVLPEQGGVQVQVRVAELDDHGRRGVGVFSRADDEDEWVQHAGGVLGGRATAAPVWAGVWPPEGAWPVPVDGVYERMAEDGYGYGPVFQGVRAVWRTDTEVFADVALPEQIGVDGFGIHPALLDAALHPIGLTASNQAGEGGVRLPFAWSGVQLHATGAAVLRVRLSQREDGGFAVAAFDPAGQPVLSADSLMLRPITTDPASSAAGETARSLFGVDWEPLAEPTATEVVDWTWHEQAGADVPSVVVAHVLSGTGEGPKPVHTVTATVLDWLQEWLADPATSGSRLLLLTRGAFDGSDLAAAAVSGLVRSAQSEHPGRFVLLDLDAEADDVLLDAVLPEVVASGEPELALRAGRLSMRRLVRAAGPVVAPPGLDPRGTVVITGGTGGLGASLARHLVTAHGVEHLLLLSRRGMDAPGAVGLAAELGARVSIQACDVSDRDALAAALDTVSAEHPVSGVVHAAGVLDDATVESLTTERLSAVLRAKVDAAWHLHDLTRDRDLSLFVGYSSAAATLGSPGQGSYAAANAALDALMLQRGAAGLVGQSLAWGLWEQRSGMSGGLAEADLARLVRAGMRALSDEQGLALFDAARSVDRSLVVAARLDVAGMRAAGTAAPLLRGLVGGPPRRAAARASAGGGELTALSVEERHIAVLDLVRTHAATVLGHTTADGVEADAAFRDLGFDSLTAVELRNRLTTATGLRLPATLIFDHPDAAALTAHILDELATASPAGTASTDSTEVVRLSDLAAMYMRAEAEGRVAVFLDSVETLAKFRPTFGADTAGAAIRPPKRIANGGQKPKLYLFPPFMAPDELAYVRLAWAFQGSREVSLLNLPGFHVGEALPRDLETMTAAYAEAILRDNPAGEDFAVGGASSGGMIAHWVAAELVRRGVTPVGITLFDTVSQEDLTTFEEYSNALLAALFENIRQAGDNGDDSWISAMAHYTSFPWWSPDHLDIPTLQVRATERMGAPVAHEDWMFTWNSSSAVTLADVPGNHLTMLDKFATVTARVVNDWLAKPVGERPPFMDYRGAV</sequence>
<proteinExistence type="predicted"/>
<dbReference type="Pfam" id="PF02801">
    <property type="entry name" value="Ketoacyl-synt_C"/>
    <property type="match status" value="1"/>
</dbReference>
<dbReference type="InterPro" id="IPR014031">
    <property type="entry name" value="Ketoacyl_synth_C"/>
</dbReference>
<comment type="pathway">
    <text evidence="1">Antibiotic biosynthesis.</text>
</comment>
<name>A0A4D4LEM7_STRVO</name>
<dbReference type="Pfam" id="PF00550">
    <property type="entry name" value="PP-binding"/>
    <property type="match status" value="2"/>
</dbReference>
<dbReference type="SMART" id="SM00822">
    <property type="entry name" value="PKS_KR"/>
    <property type="match status" value="2"/>
</dbReference>
<dbReference type="Pfam" id="PF22953">
    <property type="entry name" value="SpnB_Rossmann"/>
    <property type="match status" value="1"/>
</dbReference>
<dbReference type="InterPro" id="IPR009081">
    <property type="entry name" value="PP-bd_ACP"/>
</dbReference>
<dbReference type="InterPro" id="IPR036736">
    <property type="entry name" value="ACP-like_sf"/>
</dbReference>
<dbReference type="InterPro" id="IPR001227">
    <property type="entry name" value="Ac_transferase_dom_sf"/>
</dbReference>
<dbReference type="SUPFAM" id="SSF47336">
    <property type="entry name" value="ACP-like"/>
    <property type="match status" value="1"/>
</dbReference>
<evidence type="ECO:0000313" key="13">
    <source>
        <dbReference type="Proteomes" id="UP000301309"/>
    </source>
</evidence>
<dbReference type="SMART" id="SM00824">
    <property type="entry name" value="PKS_TE"/>
    <property type="match status" value="1"/>
</dbReference>
<dbReference type="GO" id="GO:0004312">
    <property type="term" value="F:fatty acid synthase activity"/>
    <property type="evidence" value="ECO:0007669"/>
    <property type="project" value="TreeGrafter"/>
</dbReference>
<dbReference type="FunFam" id="3.40.47.10:FF:000019">
    <property type="entry name" value="Polyketide synthase type I"/>
    <property type="match status" value="1"/>
</dbReference>
<dbReference type="Gene3D" id="3.10.129.110">
    <property type="entry name" value="Polyketide synthase dehydratase"/>
    <property type="match status" value="1"/>
</dbReference>
<dbReference type="PROSITE" id="PS50075">
    <property type="entry name" value="CARRIER"/>
    <property type="match status" value="2"/>
</dbReference>
<dbReference type="SUPFAM" id="SSF53901">
    <property type="entry name" value="Thiolase-like"/>
    <property type="match status" value="1"/>
</dbReference>
<keyword evidence="5" id="KW-0045">Antibiotic biosynthesis</keyword>
<feature type="domain" description="Ketosynthase family 3 (KS3)" evidence="10">
    <location>
        <begin position="564"/>
        <end position="980"/>
    </location>
</feature>
<evidence type="ECO:0000256" key="6">
    <source>
        <dbReference type="ARBA" id="ARBA00023268"/>
    </source>
</evidence>
<evidence type="ECO:0000259" key="11">
    <source>
        <dbReference type="PROSITE" id="PS52019"/>
    </source>
</evidence>
<evidence type="ECO:0000256" key="5">
    <source>
        <dbReference type="ARBA" id="ARBA00023194"/>
    </source>
</evidence>
<evidence type="ECO:0000256" key="2">
    <source>
        <dbReference type="ARBA" id="ARBA00022450"/>
    </source>
</evidence>
<dbReference type="SUPFAM" id="SSF51735">
    <property type="entry name" value="NAD(P)-binding Rossmann-fold domains"/>
    <property type="match status" value="4"/>
</dbReference>
<keyword evidence="2" id="KW-0596">Phosphopantetheine</keyword>
<dbReference type="Gene3D" id="3.40.47.10">
    <property type="match status" value="1"/>
</dbReference>
<evidence type="ECO:0000256" key="1">
    <source>
        <dbReference type="ARBA" id="ARBA00004792"/>
    </source>
</evidence>
<dbReference type="SMART" id="SM00827">
    <property type="entry name" value="PKS_AT"/>
    <property type="match status" value="1"/>
</dbReference>
<dbReference type="EMBL" id="BJHW01000002">
    <property type="protein sequence ID" value="GDY60081.1"/>
    <property type="molecule type" value="Genomic_DNA"/>
</dbReference>
<keyword evidence="7" id="KW-0012">Acyltransferase</keyword>
<dbReference type="SUPFAM" id="SSF52151">
    <property type="entry name" value="FabD/lysophospholipase-like"/>
    <property type="match status" value="1"/>
</dbReference>
<dbReference type="InterPro" id="IPR020802">
    <property type="entry name" value="TesA-like"/>
</dbReference>
<dbReference type="InterPro" id="IPR014030">
    <property type="entry name" value="Ketoacyl_synth_N"/>
</dbReference>
<feature type="active site" description="Proton donor; for dehydratase activity" evidence="8">
    <location>
        <position position="1633"/>
    </location>
</feature>
<dbReference type="InterPro" id="IPR036291">
    <property type="entry name" value="NAD(P)-bd_dom_sf"/>
</dbReference>
<evidence type="ECO:0000256" key="4">
    <source>
        <dbReference type="ARBA" id="ARBA00022679"/>
    </source>
</evidence>
<dbReference type="PROSITE" id="PS52004">
    <property type="entry name" value="KS3_2"/>
    <property type="match status" value="1"/>
</dbReference>
<dbReference type="InterPro" id="IPR049552">
    <property type="entry name" value="PKS_DH_N"/>
</dbReference>
<evidence type="ECO:0000259" key="10">
    <source>
        <dbReference type="PROSITE" id="PS52004"/>
    </source>
</evidence>
<evidence type="ECO:0000256" key="8">
    <source>
        <dbReference type="PROSITE-ProRule" id="PRU01363"/>
    </source>
</evidence>
<dbReference type="Proteomes" id="UP000301309">
    <property type="component" value="Unassembled WGS sequence"/>
</dbReference>
<dbReference type="InterPro" id="IPR049900">
    <property type="entry name" value="PKS_mFAS_DH"/>
</dbReference>
<dbReference type="InterPro" id="IPR020807">
    <property type="entry name" value="PKS_DH"/>
</dbReference>
<dbReference type="PANTHER" id="PTHR43775">
    <property type="entry name" value="FATTY ACID SYNTHASE"/>
    <property type="match status" value="1"/>
</dbReference>
<dbReference type="InterPro" id="IPR042104">
    <property type="entry name" value="PKS_dehydratase_sf"/>
</dbReference>
<dbReference type="CDD" id="cd00833">
    <property type="entry name" value="PKS"/>
    <property type="match status" value="1"/>
</dbReference>
<keyword evidence="3" id="KW-0597">Phosphoprotein</keyword>
<dbReference type="Pfam" id="PF00698">
    <property type="entry name" value="Acyl_transf_1"/>
    <property type="match status" value="1"/>
</dbReference>
<feature type="region of interest" description="C-terminal hotdog fold" evidence="8">
    <location>
        <begin position="1574"/>
        <end position="1712"/>
    </location>
</feature>
<gene>
    <name evidence="12" type="ORF">SVIO_107040</name>
</gene>
<feature type="domain" description="PKS/mFAS DH" evidence="11">
    <location>
        <begin position="1440"/>
        <end position="1712"/>
    </location>
</feature>
<evidence type="ECO:0000259" key="9">
    <source>
        <dbReference type="PROSITE" id="PS50075"/>
    </source>
</evidence>
<dbReference type="Gene3D" id="3.30.70.3290">
    <property type="match status" value="1"/>
</dbReference>